<dbReference type="InterPro" id="IPR013820">
    <property type="entry name" value="ATP_PRibTrfase_cat"/>
</dbReference>
<dbReference type="SUPFAM" id="SSF53850">
    <property type="entry name" value="Periplasmic binding protein-like II"/>
    <property type="match status" value="1"/>
</dbReference>
<evidence type="ECO:0000256" key="8">
    <source>
        <dbReference type="ARBA" id="ARBA00022490"/>
    </source>
</evidence>
<dbReference type="InterPro" id="IPR020621">
    <property type="entry name" value="ATP-PRT_HisG_long"/>
</dbReference>
<comment type="similarity">
    <text evidence="5 18">Belongs to the ATP phosphoribosyltransferase family. Long subfamily.</text>
</comment>
<dbReference type="Pfam" id="PF08029">
    <property type="entry name" value="HisG_C"/>
    <property type="match status" value="1"/>
</dbReference>
<dbReference type="PANTHER" id="PTHR21403:SF10">
    <property type="entry name" value="ATP PHOSPHORIBOSYLTRANSFERASE"/>
    <property type="match status" value="1"/>
</dbReference>
<dbReference type="Gene3D" id="3.40.190.10">
    <property type="entry name" value="Periplasmic binding protein-like II"/>
    <property type="match status" value="2"/>
</dbReference>
<comment type="caution">
    <text evidence="21">The sequence shown here is derived from an EMBL/GenBank/DDBJ whole genome shotgun (WGS) entry which is preliminary data.</text>
</comment>
<reference evidence="21 22" key="1">
    <citation type="submission" date="2015-12" db="EMBL/GenBank/DDBJ databases">
        <title>Haloprofundus marisrubri gen. nov., sp. nov., an extremely halophilic archaeon isolated from the Discovery deep brine-seawater interface in the Red Sea.</title>
        <authorList>
            <person name="Zhang G."/>
            <person name="Stingl U."/>
            <person name="Rashid M."/>
        </authorList>
    </citation>
    <scope>NUCLEOTIDE SEQUENCE [LARGE SCALE GENOMIC DNA]</scope>
    <source>
        <strain evidence="21 22">SB9</strain>
    </source>
</reference>
<dbReference type="NCBIfam" id="TIGR00070">
    <property type="entry name" value="hisG"/>
    <property type="match status" value="1"/>
</dbReference>
<dbReference type="GO" id="GO:0005524">
    <property type="term" value="F:ATP binding"/>
    <property type="evidence" value="ECO:0007669"/>
    <property type="project" value="UniProtKB-KW"/>
</dbReference>
<evidence type="ECO:0000256" key="7">
    <source>
        <dbReference type="ARBA" id="ARBA00020998"/>
    </source>
</evidence>
<dbReference type="PANTHER" id="PTHR21403">
    <property type="entry name" value="ATP PHOSPHORIBOSYLTRANSFERASE ATP-PRTASE"/>
    <property type="match status" value="1"/>
</dbReference>
<keyword evidence="14 18" id="KW-0067">ATP-binding</keyword>
<sequence>MRIAVPNKGRLHDPSMDLLERAGLHVENGAARKLYAETVDPEVTVLFVRAADIPGYVRDGAADMGITGLDQVRESGHELSELLDLGFGKCRLVLAAPEDGEIHSVSDIEGKTVATEFPHVTREFFAAREVDADVVEVTGATELTPHVEMADAIVDITSTGTTLRVNRLAVVEEVLASSVRVFARPDVVDDEKVQQVTTAFDSVLAADGKRYLMMNAPKSRLDEVRDVIPGMGGPTVMDIAGAEADGDDATVAVHVVVDERKVFETIGNLREVGASDILVTEIERLVE</sequence>
<dbReference type="NCBIfam" id="TIGR03455">
    <property type="entry name" value="HisG_C-term"/>
    <property type="match status" value="1"/>
</dbReference>
<dbReference type="InterPro" id="IPR013115">
    <property type="entry name" value="HisG_C"/>
</dbReference>
<dbReference type="InterPro" id="IPR001348">
    <property type="entry name" value="ATP_PRibTrfase_HisG"/>
</dbReference>
<dbReference type="AlphaFoldDB" id="A0A0W1R415"/>
<evidence type="ECO:0000313" key="22">
    <source>
        <dbReference type="Proteomes" id="UP000054387"/>
    </source>
</evidence>
<dbReference type="InterPro" id="IPR015867">
    <property type="entry name" value="N-reg_PII/ATP_PRibTrfase_C"/>
</dbReference>
<evidence type="ECO:0000256" key="1">
    <source>
        <dbReference type="ARBA" id="ARBA00000915"/>
    </source>
</evidence>
<dbReference type="RefSeq" id="WP_058583253.1">
    <property type="nucleotide sequence ID" value="NZ_LOPU01000034.1"/>
</dbReference>
<dbReference type="HAMAP" id="MF_00079">
    <property type="entry name" value="HisG_Long"/>
    <property type="match status" value="1"/>
</dbReference>
<evidence type="ECO:0000259" key="20">
    <source>
        <dbReference type="Pfam" id="PF08029"/>
    </source>
</evidence>
<evidence type="ECO:0000259" key="19">
    <source>
        <dbReference type="Pfam" id="PF01634"/>
    </source>
</evidence>
<keyword evidence="9 18" id="KW-0028">Amino-acid biosynthesis</keyword>
<evidence type="ECO:0000256" key="15">
    <source>
        <dbReference type="ARBA" id="ARBA00022842"/>
    </source>
</evidence>
<feature type="domain" description="ATP phosphoribosyltransferase catalytic" evidence="19">
    <location>
        <begin position="49"/>
        <end position="200"/>
    </location>
</feature>
<dbReference type="InterPro" id="IPR011322">
    <property type="entry name" value="N-reg_PII-like_a/b"/>
</dbReference>
<accession>A0A0W1R415</accession>
<evidence type="ECO:0000256" key="4">
    <source>
        <dbReference type="ARBA" id="ARBA00004667"/>
    </source>
</evidence>
<dbReference type="Gene3D" id="3.30.70.120">
    <property type="match status" value="1"/>
</dbReference>
<proteinExistence type="inferred from homology"/>
<dbReference type="Pfam" id="PF01634">
    <property type="entry name" value="HisG"/>
    <property type="match status" value="1"/>
</dbReference>
<organism evidence="21 22">
    <name type="scientific">Haloprofundus marisrubri</name>
    <dbReference type="NCBI Taxonomy" id="1514971"/>
    <lineage>
        <taxon>Archaea</taxon>
        <taxon>Methanobacteriati</taxon>
        <taxon>Methanobacteriota</taxon>
        <taxon>Stenosarchaea group</taxon>
        <taxon>Halobacteria</taxon>
        <taxon>Halobacteriales</taxon>
        <taxon>Haloferacaceae</taxon>
        <taxon>Haloprofundus</taxon>
    </lineage>
</organism>
<evidence type="ECO:0000313" key="21">
    <source>
        <dbReference type="EMBL" id="KTG08172.1"/>
    </source>
</evidence>
<evidence type="ECO:0000256" key="6">
    <source>
        <dbReference type="ARBA" id="ARBA00011946"/>
    </source>
</evidence>
<comment type="function">
    <text evidence="17 18">Catalyzes the condensation of ATP and 5-phosphoribose 1-diphosphate to form N'-(5'-phosphoribosyl)-ATP (PR-ATP). Has a crucial role in the pathway because the rate of histidine biosynthesis seems to be controlled primarily by regulation of HisG enzymatic activity.</text>
</comment>
<dbReference type="FunFam" id="3.30.70.120:FF:000002">
    <property type="entry name" value="ATP phosphoribosyltransferase"/>
    <property type="match status" value="1"/>
</dbReference>
<dbReference type="OrthoDB" id="33116at2157"/>
<dbReference type="Proteomes" id="UP000054387">
    <property type="component" value="Unassembled WGS sequence"/>
</dbReference>
<comment type="catalytic activity">
    <reaction evidence="1 18">
        <text>1-(5-phospho-beta-D-ribosyl)-ATP + diphosphate = 5-phospho-alpha-D-ribose 1-diphosphate + ATP</text>
        <dbReference type="Rhea" id="RHEA:18473"/>
        <dbReference type="ChEBI" id="CHEBI:30616"/>
        <dbReference type="ChEBI" id="CHEBI:33019"/>
        <dbReference type="ChEBI" id="CHEBI:58017"/>
        <dbReference type="ChEBI" id="CHEBI:73183"/>
        <dbReference type="EC" id="2.4.2.17"/>
    </reaction>
</comment>
<gene>
    <name evidence="18" type="primary">hisG</name>
    <name evidence="21" type="ORF">AUR64_00950</name>
</gene>
<evidence type="ECO:0000256" key="13">
    <source>
        <dbReference type="ARBA" id="ARBA00022741"/>
    </source>
</evidence>
<protein>
    <recommendedName>
        <fullName evidence="7 18">ATP phosphoribosyltransferase</fullName>
        <shortName evidence="18">ATP-PRT</shortName>
        <shortName evidence="18">ATP-PRTase</shortName>
        <ecNumber evidence="6 18">2.4.2.17</ecNumber>
    </recommendedName>
</protein>
<evidence type="ECO:0000256" key="5">
    <source>
        <dbReference type="ARBA" id="ARBA00007955"/>
    </source>
</evidence>
<keyword evidence="8 18" id="KW-0963">Cytoplasm</keyword>
<evidence type="ECO:0000256" key="9">
    <source>
        <dbReference type="ARBA" id="ARBA00022605"/>
    </source>
</evidence>
<name>A0A0W1R415_9EURY</name>
<evidence type="ECO:0000256" key="2">
    <source>
        <dbReference type="ARBA" id="ARBA00001946"/>
    </source>
</evidence>
<keyword evidence="10 18" id="KW-0328">Glycosyltransferase</keyword>
<evidence type="ECO:0000256" key="16">
    <source>
        <dbReference type="ARBA" id="ARBA00023102"/>
    </source>
</evidence>
<evidence type="ECO:0000256" key="18">
    <source>
        <dbReference type="HAMAP-Rule" id="MF_00079"/>
    </source>
</evidence>
<dbReference type="FunFam" id="3.40.190.10:FF:000008">
    <property type="entry name" value="ATP phosphoribosyltransferase"/>
    <property type="match status" value="1"/>
</dbReference>
<dbReference type="GO" id="GO:0005737">
    <property type="term" value="C:cytoplasm"/>
    <property type="evidence" value="ECO:0007669"/>
    <property type="project" value="UniProtKB-SubCell"/>
</dbReference>
<dbReference type="GO" id="GO:0000105">
    <property type="term" value="P:L-histidine biosynthetic process"/>
    <property type="evidence" value="ECO:0007669"/>
    <property type="project" value="UniProtKB-UniRule"/>
</dbReference>
<keyword evidence="12 18" id="KW-0479">Metal-binding</keyword>
<evidence type="ECO:0000256" key="17">
    <source>
        <dbReference type="ARBA" id="ARBA00024861"/>
    </source>
</evidence>
<keyword evidence="22" id="KW-1185">Reference proteome</keyword>
<keyword evidence="13 18" id="KW-0547">Nucleotide-binding</keyword>
<dbReference type="EMBL" id="LOPU01000034">
    <property type="protein sequence ID" value="KTG08172.1"/>
    <property type="molecule type" value="Genomic_DNA"/>
</dbReference>
<dbReference type="STRING" id="1514971.AUR64_00950"/>
<dbReference type="GO" id="GO:0000287">
    <property type="term" value="F:magnesium ion binding"/>
    <property type="evidence" value="ECO:0007669"/>
    <property type="project" value="UniProtKB-UniRule"/>
</dbReference>
<keyword evidence="11 18" id="KW-0808">Transferase</keyword>
<evidence type="ECO:0000256" key="11">
    <source>
        <dbReference type="ARBA" id="ARBA00022679"/>
    </source>
</evidence>
<evidence type="ECO:0000256" key="14">
    <source>
        <dbReference type="ARBA" id="ARBA00022840"/>
    </source>
</evidence>
<evidence type="ECO:0000256" key="10">
    <source>
        <dbReference type="ARBA" id="ARBA00022676"/>
    </source>
</evidence>
<comment type="activity regulation">
    <text evidence="18">Feedback inhibited by histidine.</text>
</comment>
<dbReference type="EC" id="2.4.2.17" evidence="6 18"/>
<dbReference type="UniPathway" id="UPA00031">
    <property type="reaction ID" value="UER00006"/>
</dbReference>
<comment type="cofactor">
    <cofactor evidence="2 18">
        <name>Mg(2+)</name>
        <dbReference type="ChEBI" id="CHEBI:18420"/>
    </cofactor>
</comment>
<evidence type="ECO:0000256" key="12">
    <source>
        <dbReference type="ARBA" id="ARBA00022723"/>
    </source>
</evidence>
<comment type="subcellular location">
    <subcellularLocation>
        <location evidence="3 18">Cytoplasm</location>
    </subcellularLocation>
</comment>
<dbReference type="SUPFAM" id="SSF54913">
    <property type="entry name" value="GlnB-like"/>
    <property type="match status" value="1"/>
</dbReference>
<evidence type="ECO:0000256" key="3">
    <source>
        <dbReference type="ARBA" id="ARBA00004496"/>
    </source>
</evidence>
<feature type="domain" description="Histidine biosynthesis HisG C-terminal" evidence="20">
    <location>
        <begin position="206"/>
        <end position="284"/>
    </location>
</feature>
<keyword evidence="16 18" id="KW-0368">Histidine biosynthesis</keyword>
<comment type="pathway">
    <text evidence="4 18">Amino-acid biosynthesis; L-histidine biosynthesis; L-histidine from 5-phospho-alpha-D-ribose 1-diphosphate: step 1/9.</text>
</comment>
<keyword evidence="15 18" id="KW-0460">Magnesium</keyword>
<dbReference type="GO" id="GO:0003879">
    <property type="term" value="F:ATP phosphoribosyltransferase activity"/>
    <property type="evidence" value="ECO:0007669"/>
    <property type="project" value="UniProtKB-UniRule"/>
</dbReference>